<dbReference type="EMBL" id="VYQF01000001">
    <property type="protein sequence ID" value="KAA9042124.1"/>
    <property type="molecule type" value="Genomic_DNA"/>
</dbReference>
<sequence>MKEKDPLLPEDGTGEGNEQPDSSNNEQVPGQPPPNHTWYTQDEMLAKLGMHPNTLKKHRQKGHIGFSKVGAKFFYTEEGYQKFLMRFYKGPLLLLWALSWLADSFELAAVF</sequence>
<dbReference type="Proteomes" id="UP000326903">
    <property type="component" value="Unassembled WGS sequence"/>
</dbReference>
<reference evidence="2 3" key="1">
    <citation type="submission" date="2019-09" db="EMBL/GenBank/DDBJ databases">
        <title>Draft genome sequence of Ginsengibacter sp. BR5-29.</title>
        <authorList>
            <person name="Im W.-T."/>
        </authorList>
    </citation>
    <scope>NUCLEOTIDE SEQUENCE [LARGE SCALE GENOMIC DNA]</scope>
    <source>
        <strain evidence="2 3">BR5-29</strain>
    </source>
</reference>
<keyword evidence="3" id="KW-1185">Reference proteome</keyword>
<evidence type="ECO:0000256" key="1">
    <source>
        <dbReference type="SAM" id="MobiDB-lite"/>
    </source>
</evidence>
<name>A0A5J5IQ35_9BACT</name>
<comment type="caution">
    <text evidence="2">The sequence shown here is derived from an EMBL/GenBank/DDBJ whole genome shotgun (WGS) entry which is preliminary data.</text>
</comment>
<dbReference type="RefSeq" id="WP_150414253.1">
    <property type="nucleotide sequence ID" value="NZ_VYQF01000001.1"/>
</dbReference>
<dbReference type="AlphaFoldDB" id="A0A5J5IQ35"/>
<organism evidence="2 3">
    <name type="scientific">Ginsengibacter hankyongi</name>
    <dbReference type="NCBI Taxonomy" id="2607284"/>
    <lineage>
        <taxon>Bacteria</taxon>
        <taxon>Pseudomonadati</taxon>
        <taxon>Bacteroidota</taxon>
        <taxon>Chitinophagia</taxon>
        <taxon>Chitinophagales</taxon>
        <taxon>Chitinophagaceae</taxon>
        <taxon>Ginsengibacter</taxon>
    </lineage>
</organism>
<protein>
    <submittedName>
        <fullName evidence="2">Helix-turn-helix domain-containing protein</fullName>
    </submittedName>
</protein>
<dbReference type="InterPro" id="IPR009061">
    <property type="entry name" value="DNA-bd_dom_put_sf"/>
</dbReference>
<gene>
    <name evidence="2" type="ORF">FW778_08930</name>
</gene>
<feature type="region of interest" description="Disordered" evidence="1">
    <location>
        <begin position="1"/>
        <end position="38"/>
    </location>
</feature>
<proteinExistence type="predicted"/>
<evidence type="ECO:0000313" key="3">
    <source>
        <dbReference type="Proteomes" id="UP000326903"/>
    </source>
</evidence>
<evidence type="ECO:0000313" key="2">
    <source>
        <dbReference type="EMBL" id="KAA9042124.1"/>
    </source>
</evidence>
<feature type="compositionally biased region" description="Polar residues" evidence="1">
    <location>
        <begin position="19"/>
        <end position="28"/>
    </location>
</feature>
<dbReference type="SUPFAM" id="SSF46955">
    <property type="entry name" value="Putative DNA-binding domain"/>
    <property type="match status" value="1"/>
</dbReference>
<accession>A0A5J5IQ35</accession>